<sequence length="57" mass="6579">MEIRKRLQSVGRLDHVTAAGMNRKSEWGGITWSSVKKGKNTAFVVHFFKKRDMTNEI</sequence>
<dbReference type="AlphaFoldDB" id="A0A1I0CTT6"/>
<protein>
    <submittedName>
        <fullName evidence="1">Uncharacterized protein</fullName>
    </submittedName>
</protein>
<name>A0A1I0CTT6_9PROT</name>
<proteinExistence type="predicted"/>
<evidence type="ECO:0000313" key="2">
    <source>
        <dbReference type="Proteomes" id="UP000183339"/>
    </source>
</evidence>
<evidence type="ECO:0000313" key="1">
    <source>
        <dbReference type="EMBL" id="SET23002.1"/>
    </source>
</evidence>
<dbReference type="EMBL" id="FOHI01000004">
    <property type="protein sequence ID" value="SET23002.1"/>
    <property type="molecule type" value="Genomic_DNA"/>
</dbReference>
<organism evidence="1 2">
    <name type="scientific">Nitrosospira multiformis</name>
    <dbReference type="NCBI Taxonomy" id="1231"/>
    <lineage>
        <taxon>Bacteria</taxon>
        <taxon>Pseudomonadati</taxon>
        <taxon>Pseudomonadota</taxon>
        <taxon>Betaproteobacteria</taxon>
        <taxon>Nitrosomonadales</taxon>
        <taxon>Nitrosomonadaceae</taxon>
        <taxon>Nitrosospira</taxon>
    </lineage>
</organism>
<gene>
    <name evidence="1" type="ORF">SAMN05216412_10484</name>
</gene>
<accession>A0A1I0CTT6</accession>
<reference evidence="1 2" key="1">
    <citation type="submission" date="2016-10" db="EMBL/GenBank/DDBJ databases">
        <authorList>
            <person name="de Groot N.N."/>
        </authorList>
    </citation>
    <scope>NUCLEOTIDE SEQUENCE [LARGE SCALE GENOMIC DNA]</scope>
    <source>
        <strain evidence="1 2">Nl7</strain>
    </source>
</reference>
<dbReference type="Proteomes" id="UP000183339">
    <property type="component" value="Unassembled WGS sequence"/>
</dbReference>